<name>A0A9Q3DUU5_9BASI</name>
<reference evidence="2" key="1">
    <citation type="submission" date="2021-03" db="EMBL/GenBank/DDBJ databases">
        <title>Draft genome sequence of rust myrtle Austropuccinia psidii MF-1, a brazilian biotype.</title>
        <authorList>
            <person name="Quecine M.C."/>
            <person name="Pachon D.M.R."/>
            <person name="Bonatelli M.L."/>
            <person name="Correr F.H."/>
            <person name="Franceschini L.M."/>
            <person name="Leite T.F."/>
            <person name="Margarido G.R.A."/>
            <person name="Almeida C.A."/>
            <person name="Ferrarezi J.A."/>
            <person name="Labate C.A."/>
        </authorList>
    </citation>
    <scope>NUCLEOTIDE SEQUENCE</scope>
    <source>
        <strain evidence="2">MF-1</strain>
    </source>
</reference>
<proteinExistence type="predicted"/>
<dbReference type="Proteomes" id="UP000765509">
    <property type="component" value="Unassembled WGS sequence"/>
</dbReference>
<gene>
    <name evidence="2" type="ORF">O181_047933</name>
</gene>
<comment type="caution">
    <text evidence="2">The sequence shown here is derived from an EMBL/GenBank/DDBJ whole genome shotgun (WGS) entry which is preliminary data.</text>
</comment>
<feature type="region of interest" description="Disordered" evidence="1">
    <location>
        <begin position="35"/>
        <end position="56"/>
    </location>
</feature>
<protein>
    <submittedName>
        <fullName evidence="2">Uncharacterized protein</fullName>
    </submittedName>
</protein>
<keyword evidence="3" id="KW-1185">Reference proteome</keyword>
<accession>A0A9Q3DUU5</accession>
<evidence type="ECO:0000313" key="2">
    <source>
        <dbReference type="EMBL" id="MBW0508218.1"/>
    </source>
</evidence>
<sequence length="115" mass="13006">MIRGQESPLFTIPGSFQEKTSIQGQKQYHLQQEEGRITPYDPKAVGLGEKSSKEPEVIVNHSRISSPINRNITPTQIDHNVVKPESTLNSDALWLQMSQHAEQIQKQFSELEASH</sequence>
<evidence type="ECO:0000256" key="1">
    <source>
        <dbReference type="SAM" id="MobiDB-lite"/>
    </source>
</evidence>
<organism evidence="2 3">
    <name type="scientific">Austropuccinia psidii MF-1</name>
    <dbReference type="NCBI Taxonomy" id="1389203"/>
    <lineage>
        <taxon>Eukaryota</taxon>
        <taxon>Fungi</taxon>
        <taxon>Dikarya</taxon>
        <taxon>Basidiomycota</taxon>
        <taxon>Pucciniomycotina</taxon>
        <taxon>Pucciniomycetes</taxon>
        <taxon>Pucciniales</taxon>
        <taxon>Sphaerophragmiaceae</taxon>
        <taxon>Austropuccinia</taxon>
    </lineage>
</organism>
<dbReference type="EMBL" id="AVOT02020199">
    <property type="protein sequence ID" value="MBW0508218.1"/>
    <property type="molecule type" value="Genomic_DNA"/>
</dbReference>
<dbReference type="AlphaFoldDB" id="A0A9Q3DUU5"/>
<evidence type="ECO:0000313" key="3">
    <source>
        <dbReference type="Proteomes" id="UP000765509"/>
    </source>
</evidence>